<dbReference type="EMBL" id="JAVGVR010000001">
    <property type="protein sequence ID" value="MDQ6597491.1"/>
    <property type="molecule type" value="Genomic_DNA"/>
</dbReference>
<keyword evidence="1" id="KW-0560">Oxidoreductase</keyword>
<dbReference type="EMBL" id="SMYO01000003">
    <property type="protein sequence ID" value="TDK63086.1"/>
    <property type="molecule type" value="Genomic_DNA"/>
</dbReference>
<name>A0A4R5VVE9_9BACI</name>
<dbReference type="InterPro" id="IPR036010">
    <property type="entry name" value="2Fe-2S_ferredoxin-like_sf"/>
</dbReference>
<dbReference type="Gene3D" id="3.10.20.440">
    <property type="entry name" value="2Fe-2S iron-sulphur cluster binding domain, sarcosine oxidase, alpha subunit, N-terminal domain"/>
    <property type="match status" value="1"/>
</dbReference>
<keyword evidence="5" id="KW-1185">Reference proteome</keyword>
<dbReference type="Pfam" id="PF13510">
    <property type="entry name" value="Fer2_4"/>
    <property type="match status" value="1"/>
</dbReference>
<reference evidence="2" key="2">
    <citation type="submission" date="2023-08" db="EMBL/GenBank/DDBJ databases">
        <title>Nitrogen cycling bacteria in agricultural field soils.</title>
        <authorList>
            <person name="Jang J."/>
        </authorList>
    </citation>
    <scope>NUCLEOTIDE SEQUENCE</scope>
    <source>
        <strain evidence="2">PS3-36</strain>
    </source>
</reference>
<dbReference type="InterPro" id="IPR042204">
    <property type="entry name" value="2Fe-2S-bd_N"/>
</dbReference>
<organism evidence="3 4">
    <name type="scientific">Bacillus salipaludis</name>
    <dbReference type="NCBI Taxonomy" id="2547811"/>
    <lineage>
        <taxon>Bacteria</taxon>
        <taxon>Bacillati</taxon>
        <taxon>Bacillota</taxon>
        <taxon>Bacilli</taxon>
        <taxon>Bacillales</taxon>
        <taxon>Bacillaceae</taxon>
        <taxon>Bacillus</taxon>
    </lineage>
</organism>
<dbReference type="GO" id="GO:0016491">
    <property type="term" value="F:oxidoreductase activity"/>
    <property type="evidence" value="ECO:0007669"/>
    <property type="project" value="UniProtKB-KW"/>
</dbReference>
<dbReference type="SUPFAM" id="SSF54292">
    <property type="entry name" value="2Fe-2S ferredoxin-like"/>
    <property type="match status" value="1"/>
</dbReference>
<sequence length="113" mass="12425">MEKNNRVVHHPILGELKIKGLVNFTFNDQVFSGLEGETIAAALLASGVRTLRCQEETGTPRGIYCNIGHCYECRVQVDGRTGVRACLTPIRNGMNVHSGEKLPTPFKKEGDTL</sequence>
<evidence type="ECO:0000256" key="1">
    <source>
        <dbReference type="ARBA" id="ARBA00023002"/>
    </source>
</evidence>
<dbReference type="Proteomes" id="UP000295132">
    <property type="component" value="Unassembled WGS sequence"/>
</dbReference>
<dbReference type="Proteomes" id="UP001178888">
    <property type="component" value="Unassembled WGS sequence"/>
</dbReference>
<evidence type="ECO:0000313" key="4">
    <source>
        <dbReference type="Proteomes" id="UP000295132"/>
    </source>
</evidence>
<reference evidence="3 4" key="1">
    <citation type="submission" date="2019-03" db="EMBL/GenBank/DDBJ databases">
        <title>Bacillus niacini sp. nov. a Nicotinate-Metabolizing Mesophile Isolated from Soil.</title>
        <authorList>
            <person name="Zhang G."/>
        </authorList>
    </citation>
    <scope>NUCLEOTIDE SEQUENCE [LARGE SCALE GENOMIC DNA]</scope>
    <source>
        <strain evidence="3 4">WN066</strain>
    </source>
</reference>
<evidence type="ECO:0000313" key="5">
    <source>
        <dbReference type="Proteomes" id="UP001178888"/>
    </source>
</evidence>
<dbReference type="AlphaFoldDB" id="A0A4R5VVE9"/>
<evidence type="ECO:0000313" key="3">
    <source>
        <dbReference type="EMBL" id="TDK63086.1"/>
    </source>
</evidence>
<protein>
    <submittedName>
        <fullName evidence="3">(2Fe-2S)-binding protein</fullName>
    </submittedName>
</protein>
<gene>
    <name evidence="3" type="ORF">E2K98_06425</name>
    <name evidence="2" type="ORF">RCG21_14170</name>
</gene>
<evidence type="ECO:0000313" key="2">
    <source>
        <dbReference type="EMBL" id="MDQ6597491.1"/>
    </source>
</evidence>
<dbReference type="RefSeq" id="WP_133333431.1">
    <property type="nucleotide sequence ID" value="NZ_JAVGVR010000001.1"/>
</dbReference>
<accession>A0A4R5VVE9</accession>
<proteinExistence type="predicted"/>
<dbReference type="GO" id="GO:0051536">
    <property type="term" value="F:iron-sulfur cluster binding"/>
    <property type="evidence" value="ECO:0007669"/>
    <property type="project" value="InterPro"/>
</dbReference>
<comment type="caution">
    <text evidence="3">The sequence shown here is derived from an EMBL/GenBank/DDBJ whole genome shotgun (WGS) entry which is preliminary data.</text>
</comment>